<sequence>MRLGLFLATALSFATLAFSAQGVYNWCWTPRRAHLPQRNSLLTQLLFPLPFLESNPFGHIVNGEKNTITLTVGNNSGKNVSLVSVGGAVYNVKSDALIKNASLLTAHTFSVGLIPDVKTQVPYVFYSEFQPGDIRLNVWLDYILEDTLQRASAYDSVVTVVEPELSIFDFKMISTYLVAIALLGGLVYVAYQSFAPKRTSRPRKKPAASAVSAPVGAVTATGAGGYQEEWIPDHHLRKSKSKKGGNVTSGDELSEMSGAELSSSEKKSKGKGRK</sequence>
<feature type="region of interest" description="Disordered" evidence="9">
    <location>
        <begin position="229"/>
        <end position="274"/>
    </location>
</feature>
<evidence type="ECO:0000256" key="11">
    <source>
        <dbReference type="SAM" id="SignalP"/>
    </source>
</evidence>
<accession>A0AAD7C3M6</accession>
<feature type="signal peptide" evidence="11">
    <location>
        <begin position="1"/>
        <end position="19"/>
    </location>
</feature>
<comment type="function">
    <text evidence="7">Is probably involved in a pathway contributing to genomic integrity.</text>
</comment>
<dbReference type="Pfam" id="PF03896">
    <property type="entry name" value="TRAP_alpha"/>
    <property type="match status" value="1"/>
</dbReference>
<evidence type="ECO:0000313" key="13">
    <source>
        <dbReference type="Proteomes" id="UP001221142"/>
    </source>
</evidence>
<evidence type="ECO:0000256" key="3">
    <source>
        <dbReference type="ARBA" id="ARBA00022729"/>
    </source>
</evidence>
<feature type="chain" id="PRO_5042173602" description="Translocon-associated protein subunit alpha" evidence="11">
    <location>
        <begin position="20"/>
        <end position="274"/>
    </location>
</feature>
<dbReference type="PANTHER" id="PTHR12924:SF0">
    <property type="entry name" value="TRANSLOCON-ASSOCIATED PROTEIN SUBUNIT ALPHA"/>
    <property type="match status" value="1"/>
</dbReference>
<comment type="subcellular location">
    <subcellularLocation>
        <location evidence="1">Endoplasmic reticulum membrane</location>
        <topology evidence="1">Single-pass type I membrane protein</topology>
    </subcellularLocation>
</comment>
<keyword evidence="6 10" id="KW-0472">Membrane</keyword>
<evidence type="ECO:0008006" key="14">
    <source>
        <dbReference type="Google" id="ProtNLM"/>
    </source>
</evidence>
<dbReference type="AlphaFoldDB" id="A0AAD7C3M6"/>
<dbReference type="InterPro" id="IPR005595">
    <property type="entry name" value="TRAP_alpha"/>
</dbReference>
<dbReference type="PANTHER" id="PTHR12924">
    <property type="entry name" value="TRANSLOCON-ASSOCIATED PROTEIN, ALPHA SUBUNIT"/>
    <property type="match status" value="1"/>
</dbReference>
<proteinExistence type="inferred from homology"/>
<keyword evidence="3 11" id="KW-0732">Signal</keyword>
<name>A0AAD7C3M6_9AGAR</name>
<comment type="caution">
    <text evidence="12">The sequence shown here is derived from an EMBL/GenBank/DDBJ whole genome shotgun (WGS) entry which is preliminary data.</text>
</comment>
<evidence type="ECO:0000256" key="4">
    <source>
        <dbReference type="ARBA" id="ARBA00022824"/>
    </source>
</evidence>
<comment type="similarity">
    <text evidence="8">Belongs to the IRC22 family.</text>
</comment>
<organism evidence="12 13">
    <name type="scientific">Roridomyces roridus</name>
    <dbReference type="NCBI Taxonomy" id="1738132"/>
    <lineage>
        <taxon>Eukaryota</taxon>
        <taxon>Fungi</taxon>
        <taxon>Dikarya</taxon>
        <taxon>Basidiomycota</taxon>
        <taxon>Agaricomycotina</taxon>
        <taxon>Agaricomycetes</taxon>
        <taxon>Agaricomycetidae</taxon>
        <taxon>Agaricales</taxon>
        <taxon>Marasmiineae</taxon>
        <taxon>Mycenaceae</taxon>
        <taxon>Roridomyces</taxon>
    </lineage>
</organism>
<evidence type="ECO:0000256" key="1">
    <source>
        <dbReference type="ARBA" id="ARBA00004115"/>
    </source>
</evidence>
<evidence type="ECO:0000256" key="10">
    <source>
        <dbReference type="SAM" id="Phobius"/>
    </source>
</evidence>
<evidence type="ECO:0000256" key="7">
    <source>
        <dbReference type="ARBA" id="ARBA00037565"/>
    </source>
</evidence>
<evidence type="ECO:0000313" key="12">
    <source>
        <dbReference type="EMBL" id="KAJ7638381.1"/>
    </source>
</evidence>
<evidence type="ECO:0000256" key="5">
    <source>
        <dbReference type="ARBA" id="ARBA00022989"/>
    </source>
</evidence>
<gene>
    <name evidence="12" type="ORF">FB45DRAFT_988472</name>
</gene>
<evidence type="ECO:0000256" key="2">
    <source>
        <dbReference type="ARBA" id="ARBA00022692"/>
    </source>
</evidence>
<feature type="transmembrane region" description="Helical" evidence="10">
    <location>
        <begin position="173"/>
        <end position="191"/>
    </location>
</feature>
<dbReference type="Proteomes" id="UP001221142">
    <property type="component" value="Unassembled WGS sequence"/>
</dbReference>
<keyword evidence="4" id="KW-0256">Endoplasmic reticulum</keyword>
<keyword evidence="5 10" id="KW-1133">Transmembrane helix</keyword>
<keyword evidence="13" id="KW-1185">Reference proteome</keyword>
<reference evidence="12" key="1">
    <citation type="submission" date="2023-03" db="EMBL/GenBank/DDBJ databases">
        <title>Massive genome expansion in bonnet fungi (Mycena s.s.) driven by repeated elements and novel gene families across ecological guilds.</title>
        <authorList>
            <consortium name="Lawrence Berkeley National Laboratory"/>
            <person name="Harder C.B."/>
            <person name="Miyauchi S."/>
            <person name="Viragh M."/>
            <person name="Kuo A."/>
            <person name="Thoen E."/>
            <person name="Andreopoulos B."/>
            <person name="Lu D."/>
            <person name="Skrede I."/>
            <person name="Drula E."/>
            <person name="Henrissat B."/>
            <person name="Morin E."/>
            <person name="Kohler A."/>
            <person name="Barry K."/>
            <person name="LaButti K."/>
            <person name="Morin E."/>
            <person name="Salamov A."/>
            <person name="Lipzen A."/>
            <person name="Mereny Z."/>
            <person name="Hegedus B."/>
            <person name="Baldrian P."/>
            <person name="Stursova M."/>
            <person name="Weitz H."/>
            <person name="Taylor A."/>
            <person name="Grigoriev I.V."/>
            <person name="Nagy L.G."/>
            <person name="Martin F."/>
            <person name="Kauserud H."/>
        </authorList>
    </citation>
    <scope>NUCLEOTIDE SEQUENCE</scope>
    <source>
        <strain evidence="12">9284</strain>
    </source>
</reference>
<evidence type="ECO:0000256" key="9">
    <source>
        <dbReference type="SAM" id="MobiDB-lite"/>
    </source>
</evidence>
<dbReference type="EMBL" id="JARKIF010000005">
    <property type="protein sequence ID" value="KAJ7638381.1"/>
    <property type="molecule type" value="Genomic_DNA"/>
</dbReference>
<protein>
    <recommendedName>
        <fullName evidence="14">Translocon-associated protein subunit alpha</fullName>
    </recommendedName>
</protein>
<keyword evidence="2 10" id="KW-0812">Transmembrane</keyword>
<evidence type="ECO:0000256" key="8">
    <source>
        <dbReference type="ARBA" id="ARBA00038311"/>
    </source>
</evidence>
<dbReference type="GO" id="GO:0005789">
    <property type="term" value="C:endoplasmic reticulum membrane"/>
    <property type="evidence" value="ECO:0007669"/>
    <property type="project" value="UniProtKB-SubCell"/>
</dbReference>
<evidence type="ECO:0000256" key="6">
    <source>
        <dbReference type="ARBA" id="ARBA00023136"/>
    </source>
</evidence>